<evidence type="ECO:0000313" key="2">
    <source>
        <dbReference type="Proteomes" id="UP001057402"/>
    </source>
</evidence>
<evidence type="ECO:0000313" key="1">
    <source>
        <dbReference type="EMBL" id="KAI4311797.1"/>
    </source>
</evidence>
<gene>
    <name evidence="1" type="ORF">MLD38_036663</name>
</gene>
<comment type="caution">
    <text evidence="1">The sequence shown here is derived from an EMBL/GenBank/DDBJ whole genome shotgun (WGS) entry which is preliminary data.</text>
</comment>
<dbReference type="EMBL" id="CM042890">
    <property type="protein sequence ID" value="KAI4311797.1"/>
    <property type="molecule type" value="Genomic_DNA"/>
</dbReference>
<reference evidence="2" key="1">
    <citation type="journal article" date="2023" name="Front. Plant Sci.">
        <title>Chromosomal-level genome assembly of Melastoma candidum provides insights into trichome evolution.</title>
        <authorList>
            <person name="Zhong Y."/>
            <person name="Wu W."/>
            <person name="Sun C."/>
            <person name="Zou P."/>
            <person name="Liu Y."/>
            <person name="Dai S."/>
            <person name="Zhou R."/>
        </authorList>
    </citation>
    <scope>NUCLEOTIDE SEQUENCE [LARGE SCALE GENOMIC DNA]</scope>
</reference>
<keyword evidence="2" id="KW-1185">Reference proteome</keyword>
<protein>
    <submittedName>
        <fullName evidence="1">Uncharacterized protein</fullName>
    </submittedName>
</protein>
<dbReference type="Proteomes" id="UP001057402">
    <property type="component" value="Chromosome 11"/>
</dbReference>
<sequence length="1208" mass="130566">MADSSGTTLMDLISSDPAAVAAAASSPANNNSTSSALPTALGKPVASGADKKSKKTTLLQIQSDTISAAKAALVPVRTNLMPQKQKKKPVSYAQLARSIHELAATSDQKNSQKQLINHVFPKLAVYNSVDPSLAPSLLMLNQQCEDRTVLRYVYYYLARILSDTGAQGLNPGGGIPTPNWDALADIDALGGVTRADVVPRVVQQLTTEATNTDTEFHARRLQALKALTYAPSSNSEILAKLYEIVFEILDKVGDSSQKRKKGVFGTKGGDKEFVIRSNLQYAALSALRRLPLDPGNPAFLHRAVQGVSFADPVAVRHSLEIICDLATRDPYAVAMALGKVVAPGGALHDVLHLHDVLARISLARLCHTISRARALDERPDIKSQFNSVLYQLLLDPSERVCFEAILCILGKYDNTERTEERAGGWYRLTREILKLPEAPSVSSKDSNSDGKDALPPKPGKDKSSKAKRPQPLIKLVMRRLESSFRSFSRPVLHAAARVVQEMGKSRAAAFALGLQDIDEGVDVNAFAENTDSMDSDMSENPFSAGARKTSLVSNGAGTKDTVASLLASLMEVVRTTVACECVYVRAMVIKALIWMQSPHESFEELGSIIASELSDPSWPGTLLNDVLLTLHARFKATPDMAVTLLEIARIFATKVPGKIDADVLQLLWKTCLVGAGPDGKHTALEAVTVVLDLPPPQPGSMTGLTSVDAVSASDPKSALALQRLVQAAVWFLGENANYAASEYAWESATPPGTALMMLDADKMVAAASSRNPTLAGALTRLQRCAFIGSWEVRIIAAQALTTMAIRSGEPFRLQIYEFLHALAQGGMQSQFSEVHLSNGEDQGASGTGLGVLISPMLKVLDEMYMAQDELIKDIRYHDNAKKEWSDEELKKLYETHERLLDLVSLFCFVPRAKYLPLGPISAKLIDKYRTKHNISASTGLSDVAVATGISDLIYESKEAPAAEADTLDDDLVNAWAANLGDDGLWGKNAPAMNRVNEYLAGAGADAPDVEEEHTVSRPSGSYDDMWAKTLLETAEVDEEDGRSSGNSSPESTGSVETSISSHFGGMNYPSLFSSKPSYGTSQDRYGASRFSTPSTTGPSIYEGSSSPIREEPPSYESSVMRRFESFENPLAGQSIDYQEENRSSSGNLQFGTALYDFTAGGDDELNLTAGEEVEIEYEVDGWFYVKKKRPGRDGKMAGLVPVLYVSQS</sequence>
<accession>A0ACB9LKS8</accession>
<name>A0ACB9LKS8_9MYRT</name>
<proteinExistence type="predicted"/>
<organism evidence="1 2">
    <name type="scientific">Melastoma candidum</name>
    <dbReference type="NCBI Taxonomy" id="119954"/>
    <lineage>
        <taxon>Eukaryota</taxon>
        <taxon>Viridiplantae</taxon>
        <taxon>Streptophyta</taxon>
        <taxon>Embryophyta</taxon>
        <taxon>Tracheophyta</taxon>
        <taxon>Spermatophyta</taxon>
        <taxon>Magnoliopsida</taxon>
        <taxon>eudicotyledons</taxon>
        <taxon>Gunneridae</taxon>
        <taxon>Pentapetalae</taxon>
        <taxon>rosids</taxon>
        <taxon>malvids</taxon>
        <taxon>Myrtales</taxon>
        <taxon>Melastomataceae</taxon>
        <taxon>Melastomatoideae</taxon>
        <taxon>Melastomateae</taxon>
        <taxon>Melastoma</taxon>
    </lineage>
</organism>